<evidence type="ECO:0000313" key="1">
    <source>
        <dbReference type="EMBL" id="QDZ15358.1"/>
    </source>
</evidence>
<sequence>MSGTNGASTETRFAPFLAALDGLAADTPDDAEFLYDATTPQGALRRGNLLRYLGLMADVGPRALLLAEAPGYRGMTVSGIPFTSARELAARPGLITGLAEGDGFAVPEHPVAAWESSSGIVWRALASWRGPLPLLWGVYPDHPFVRGDRLTNRAPRPAEVRAGAPVALALAQAFGIEVVAAVGRKAQGAMAAAGVDAPALRHPAQGGATIFTQQVHELNERMLTAEQAGGSR</sequence>
<dbReference type="RefSeq" id="WP_146321159.1">
    <property type="nucleotide sequence ID" value="NZ_CP042305.1"/>
</dbReference>
<evidence type="ECO:0008006" key="3">
    <source>
        <dbReference type="Google" id="ProtNLM"/>
    </source>
</evidence>
<name>A0A5B8M3I9_9MICO</name>
<dbReference type="InterPro" id="IPR036895">
    <property type="entry name" value="Uracil-DNA_glycosylase-like_sf"/>
</dbReference>
<dbReference type="Proteomes" id="UP000320216">
    <property type="component" value="Chromosome"/>
</dbReference>
<reference evidence="1 2" key="1">
    <citation type="submission" date="2019-07" db="EMBL/GenBank/DDBJ databases">
        <title>Full genome sequence of Humibacter sp. WJ7-1.</title>
        <authorList>
            <person name="Im W.-T."/>
        </authorList>
    </citation>
    <scope>NUCLEOTIDE SEQUENCE [LARGE SCALE GENOMIC DNA]</scope>
    <source>
        <strain evidence="1 2">WJ7-1</strain>
    </source>
</reference>
<evidence type="ECO:0000313" key="2">
    <source>
        <dbReference type="Proteomes" id="UP000320216"/>
    </source>
</evidence>
<dbReference type="AlphaFoldDB" id="A0A5B8M3I9"/>
<gene>
    <name evidence="1" type="ORF">FPZ11_11815</name>
</gene>
<dbReference type="SUPFAM" id="SSF52141">
    <property type="entry name" value="Uracil-DNA glycosylase-like"/>
    <property type="match status" value="1"/>
</dbReference>
<protein>
    <recommendedName>
        <fullName evidence="3">Uracil-DNA glycosylase</fullName>
    </recommendedName>
</protein>
<organism evidence="1 2">
    <name type="scientific">Humibacter ginsenosidimutans</name>
    <dbReference type="NCBI Taxonomy" id="2599293"/>
    <lineage>
        <taxon>Bacteria</taxon>
        <taxon>Bacillati</taxon>
        <taxon>Actinomycetota</taxon>
        <taxon>Actinomycetes</taxon>
        <taxon>Micrococcales</taxon>
        <taxon>Microbacteriaceae</taxon>
        <taxon>Humibacter</taxon>
    </lineage>
</organism>
<dbReference type="OrthoDB" id="4977218at2"/>
<dbReference type="KEGG" id="huw:FPZ11_11815"/>
<dbReference type="Gene3D" id="3.40.470.10">
    <property type="entry name" value="Uracil-DNA glycosylase-like domain"/>
    <property type="match status" value="1"/>
</dbReference>
<keyword evidence="2" id="KW-1185">Reference proteome</keyword>
<dbReference type="EMBL" id="CP042305">
    <property type="protein sequence ID" value="QDZ15358.1"/>
    <property type="molecule type" value="Genomic_DNA"/>
</dbReference>
<proteinExistence type="predicted"/>
<accession>A0A5B8M3I9</accession>
<dbReference type="CDD" id="cd10035">
    <property type="entry name" value="UDG_like"/>
    <property type="match status" value="1"/>
</dbReference>